<protein>
    <submittedName>
        <fullName evidence="1">MerR family transcriptional regulator</fullName>
    </submittedName>
</protein>
<evidence type="ECO:0000313" key="1">
    <source>
        <dbReference type="EMBL" id="NIY71899.1"/>
    </source>
</evidence>
<accession>A0ABX0VVQ6</accession>
<gene>
    <name evidence="1" type="ORF">HCZ30_05555</name>
</gene>
<evidence type="ECO:0000313" key="2">
    <source>
        <dbReference type="Proteomes" id="UP000709466"/>
    </source>
</evidence>
<reference evidence="1 2" key="1">
    <citation type="submission" date="2020-03" db="EMBL/GenBank/DDBJ databases">
        <title>Bacterial isolates of synthetic phycosphere.</title>
        <authorList>
            <person name="Fu H."/>
            <person name="Moran M.A."/>
        </authorList>
    </citation>
    <scope>NUCLEOTIDE SEQUENCE [LARGE SCALE GENOMIC DNA]</scope>
    <source>
        <strain evidence="1 2">HF1</strain>
    </source>
</reference>
<sequence length="69" mass="8072">MERKYFDPERIYDDNDVELDLIAPKSKRAQWRHKGVGPAYLCFGRRIKYDGHDLNSWVNSVRVSTSEAA</sequence>
<comment type="caution">
    <text evidence="1">The sequence shown here is derived from an EMBL/GenBank/DDBJ whole genome shotgun (WGS) entry which is preliminary data.</text>
</comment>
<dbReference type="Proteomes" id="UP000709466">
    <property type="component" value="Unassembled WGS sequence"/>
</dbReference>
<keyword evidence="2" id="KW-1185">Reference proteome</keyword>
<name>A0ABX0VVQ6_9RHOB</name>
<dbReference type="EMBL" id="JAATOP010000003">
    <property type="protein sequence ID" value="NIY71899.1"/>
    <property type="molecule type" value="Genomic_DNA"/>
</dbReference>
<dbReference type="RefSeq" id="WP_167637259.1">
    <property type="nucleotide sequence ID" value="NZ_JAATOP010000003.1"/>
</dbReference>
<proteinExistence type="predicted"/>
<organism evidence="1 2">
    <name type="scientific">Marivivens donghaensis</name>
    <dbReference type="NCBI Taxonomy" id="1699413"/>
    <lineage>
        <taxon>Bacteria</taxon>
        <taxon>Pseudomonadati</taxon>
        <taxon>Pseudomonadota</taxon>
        <taxon>Alphaproteobacteria</taxon>
        <taxon>Rhodobacterales</taxon>
        <taxon>Paracoccaceae</taxon>
        <taxon>Marivivens group</taxon>
        <taxon>Marivivens</taxon>
    </lineage>
</organism>